<dbReference type="EMBL" id="CAJGYM010000010">
    <property type="protein sequence ID" value="CAD6189333.1"/>
    <property type="molecule type" value="Genomic_DNA"/>
</dbReference>
<comment type="caution">
    <text evidence="1">The sequence shown here is derived from an EMBL/GenBank/DDBJ whole genome shotgun (WGS) entry which is preliminary data.</text>
</comment>
<protein>
    <submittedName>
        <fullName evidence="1">Uncharacterized protein</fullName>
    </submittedName>
</protein>
<organism evidence="1 2">
    <name type="scientific">Caenorhabditis auriculariae</name>
    <dbReference type="NCBI Taxonomy" id="2777116"/>
    <lineage>
        <taxon>Eukaryota</taxon>
        <taxon>Metazoa</taxon>
        <taxon>Ecdysozoa</taxon>
        <taxon>Nematoda</taxon>
        <taxon>Chromadorea</taxon>
        <taxon>Rhabditida</taxon>
        <taxon>Rhabditina</taxon>
        <taxon>Rhabditomorpha</taxon>
        <taxon>Rhabditoidea</taxon>
        <taxon>Rhabditidae</taxon>
        <taxon>Peloderinae</taxon>
        <taxon>Caenorhabditis</taxon>
    </lineage>
</organism>
<gene>
    <name evidence="1" type="ORF">CAUJ_LOCUS5252</name>
</gene>
<dbReference type="Proteomes" id="UP000835052">
    <property type="component" value="Unassembled WGS sequence"/>
</dbReference>
<evidence type="ECO:0000313" key="2">
    <source>
        <dbReference type="Proteomes" id="UP000835052"/>
    </source>
</evidence>
<dbReference type="AlphaFoldDB" id="A0A8S1H219"/>
<evidence type="ECO:0000313" key="1">
    <source>
        <dbReference type="EMBL" id="CAD6189333.1"/>
    </source>
</evidence>
<reference evidence="1" key="1">
    <citation type="submission" date="2020-10" db="EMBL/GenBank/DDBJ databases">
        <authorList>
            <person name="Kikuchi T."/>
        </authorList>
    </citation>
    <scope>NUCLEOTIDE SEQUENCE</scope>
    <source>
        <strain evidence="1">NKZ352</strain>
    </source>
</reference>
<accession>A0A8S1H219</accession>
<keyword evidence="2" id="KW-1185">Reference proteome</keyword>
<sequence length="93" mass="10943">MHTYIQCVERYLRTQRRAAKSDPRLINRGECRKQALIVLFDRGLLCQDQSHDRLIPPVVLVLHTAQTRISVATTVQRLRKKQRNVMGEWNVTF</sequence>
<proteinExistence type="predicted"/>
<name>A0A8S1H219_9PELO</name>